<feature type="signal peptide" evidence="5">
    <location>
        <begin position="1"/>
        <end position="23"/>
    </location>
</feature>
<keyword evidence="3 5" id="KW-0732">Signal</keyword>
<dbReference type="Pfam" id="PF09375">
    <property type="entry name" value="Peptidase_M75"/>
    <property type="match status" value="1"/>
</dbReference>
<dbReference type="EMBL" id="LILC01000002">
    <property type="protein sequence ID" value="KOO50402.1"/>
    <property type="molecule type" value="Genomic_DNA"/>
</dbReference>
<dbReference type="OrthoDB" id="7348379at2"/>
<dbReference type="GO" id="GO:0030313">
    <property type="term" value="C:cell envelope"/>
    <property type="evidence" value="ECO:0007669"/>
    <property type="project" value="UniProtKB-SubCell"/>
</dbReference>
<feature type="region of interest" description="Disordered" evidence="4">
    <location>
        <begin position="28"/>
        <end position="47"/>
    </location>
</feature>
<dbReference type="PANTHER" id="PTHR39192">
    <property type="entry name" value="IRON UPTAKE SYSTEM COMPONENT EFEO"/>
    <property type="match status" value="1"/>
</dbReference>
<dbReference type="AlphaFoldDB" id="A0A0M0LHK6"/>
<dbReference type="Proteomes" id="UP000037558">
    <property type="component" value="Unassembled WGS sequence"/>
</dbReference>
<organism evidence="7 8">
    <name type="scientific">Priestia koreensis</name>
    <dbReference type="NCBI Taxonomy" id="284581"/>
    <lineage>
        <taxon>Bacteria</taxon>
        <taxon>Bacillati</taxon>
        <taxon>Bacillota</taxon>
        <taxon>Bacilli</taxon>
        <taxon>Bacillales</taxon>
        <taxon>Bacillaceae</taxon>
        <taxon>Priestia</taxon>
    </lineage>
</organism>
<evidence type="ECO:0000256" key="4">
    <source>
        <dbReference type="SAM" id="MobiDB-lite"/>
    </source>
</evidence>
<dbReference type="InterPro" id="IPR034981">
    <property type="entry name" value="Imelysin-like_EfeO/Algp7"/>
</dbReference>
<dbReference type="CDD" id="cd14656">
    <property type="entry name" value="Imelysin-like_EfeO"/>
    <property type="match status" value="1"/>
</dbReference>
<evidence type="ECO:0000256" key="1">
    <source>
        <dbReference type="ARBA" id="ARBA00004196"/>
    </source>
</evidence>
<sequence length="386" mass="42900">MSVRKKFVYTALSLSLFTVPALSACGADKASEPTKAESSQKDGSMKENVKSMQKTLAALQAGLDKKDEKKVVAQGKKLNDQWLSYETEIREKYPLLYTDAEKYLQPLYNEVTKEKVDLDKIQEIGVQAGRSLDQLANAKKAAAKTSEALDKAVADYKTYVEEQTEELVKTTTAFTDAVRANDAEKAKFAYGQARVYYERIEPIAESFGDLDPKIDARENDVSADEWSGFHRIEKALWKDGSLEGMATYADQLDKDVAELQGEIKNVKLTSTQVVAGSMELLNEAAISKVTGEEERYSHIDLVDLAANVEGSQAIYHAILPALTDKNPDLSNQLDTEFNQLTETLTKYKQGDSYVAYTTLSKEQVRELSQQLSSLSESMAQTAEIFQ</sequence>
<evidence type="ECO:0000313" key="8">
    <source>
        <dbReference type="Proteomes" id="UP000037558"/>
    </source>
</evidence>
<reference evidence="8" key="1">
    <citation type="submission" date="2015-08" db="EMBL/GenBank/DDBJ databases">
        <title>Fjat-14210 dsm16467.</title>
        <authorList>
            <person name="Liu B."/>
            <person name="Wang J."/>
            <person name="Zhu Y."/>
            <person name="Liu G."/>
            <person name="Chen Q."/>
            <person name="Chen Z."/>
            <person name="Lan J."/>
            <person name="Che J."/>
            <person name="Ge C."/>
            <person name="Shi H."/>
            <person name="Pan Z."/>
            <person name="Liu X."/>
        </authorList>
    </citation>
    <scope>NUCLEOTIDE SEQUENCE [LARGE SCALE GENOMIC DNA]</scope>
    <source>
        <strain evidence="8">DSM 16467</strain>
    </source>
</reference>
<comment type="caution">
    <text evidence="7">The sequence shown here is derived from an EMBL/GenBank/DDBJ whole genome shotgun (WGS) entry which is preliminary data.</text>
</comment>
<evidence type="ECO:0000256" key="2">
    <source>
        <dbReference type="ARBA" id="ARBA00005989"/>
    </source>
</evidence>
<dbReference type="PROSITE" id="PS51257">
    <property type="entry name" value="PROKAR_LIPOPROTEIN"/>
    <property type="match status" value="1"/>
</dbReference>
<evidence type="ECO:0000313" key="7">
    <source>
        <dbReference type="EMBL" id="KOO50402.1"/>
    </source>
</evidence>
<evidence type="ECO:0000259" key="6">
    <source>
        <dbReference type="Pfam" id="PF09375"/>
    </source>
</evidence>
<accession>A0A0M0LHK6</accession>
<dbReference type="PATRIC" id="fig|284581.3.peg.491"/>
<dbReference type="InterPro" id="IPR053377">
    <property type="entry name" value="Iron_uptake_EfeM/EfeO"/>
</dbReference>
<feature type="compositionally biased region" description="Basic and acidic residues" evidence="4">
    <location>
        <begin position="29"/>
        <end position="47"/>
    </location>
</feature>
<keyword evidence="8" id="KW-1185">Reference proteome</keyword>
<comment type="similarity">
    <text evidence="2">Belongs to the EfeM/EfeO family.</text>
</comment>
<dbReference type="InterPro" id="IPR018976">
    <property type="entry name" value="Imelysin-like"/>
</dbReference>
<dbReference type="InterPro" id="IPR038352">
    <property type="entry name" value="Imelysin_sf"/>
</dbReference>
<dbReference type="PANTHER" id="PTHR39192:SF1">
    <property type="entry name" value="IRON UPTAKE SYSTEM COMPONENT EFEO"/>
    <property type="match status" value="1"/>
</dbReference>
<feature type="domain" description="Imelysin-like" evidence="6">
    <location>
        <begin position="152"/>
        <end position="378"/>
    </location>
</feature>
<name>A0A0M0LHK6_9BACI</name>
<evidence type="ECO:0000256" key="5">
    <source>
        <dbReference type="SAM" id="SignalP"/>
    </source>
</evidence>
<evidence type="ECO:0000256" key="3">
    <source>
        <dbReference type="ARBA" id="ARBA00022729"/>
    </source>
</evidence>
<comment type="subcellular location">
    <subcellularLocation>
        <location evidence="1">Cell envelope</location>
    </subcellularLocation>
</comment>
<dbReference type="NCBIfam" id="NF041757">
    <property type="entry name" value="EfeO"/>
    <property type="match status" value="1"/>
</dbReference>
<protein>
    <submittedName>
        <fullName evidence="7">Peptidase M75</fullName>
    </submittedName>
</protein>
<gene>
    <name evidence="7" type="ORF">AMD01_01195</name>
</gene>
<dbReference type="RefSeq" id="WP_053399555.1">
    <property type="nucleotide sequence ID" value="NZ_LILC01000002.1"/>
</dbReference>
<feature type="chain" id="PRO_5005603396" evidence="5">
    <location>
        <begin position="24"/>
        <end position="386"/>
    </location>
</feature>
<dbReference type="InterPro" id="IPR050894">
    <property type="entry name" value="EfeM/EfeO_iron_uptake"/>
</dbReference>
<dbReference type="Gene3D" id="1.20.1420.20">
    <property type="entry name" value="M75 peptidase, HXXE motif"/>
    <property type="match status" value="1"/>
</dbReference>
<dbReference type="STRING" id="284581.AMD01_01195"/>
<proteinExistence type="inferred from homology"/>